<feature type="region of interest" description="Disordered" evidence="2">
    <location>
        <begin position="146"/>
        <end position="184"/>
    </location>
</feature>
<dbReference type="Proteomes" id="UP000006034">
    <property type="component" value="Unassembled WGS sequence"/>
</dbReference>
<evidence type="ECO:0000256" key="1">
    <source>
        <dbReference type="ARBA" id="ARBA00023125"/>
    </source>
</evidence>
<name>E5Y2Z3_BILW3</name>
<dbReference type="SUPFAM" id="SSF47413">
    <property type="entry name" value="lambda repressor-like DNA-binding domains"/>
    <property type="match status" value="1"/>
</dbReference>
<dbReference type="GeneID" id="78087258"/>
<keyword evidence="3" id="KW-1133">Transmembrane helix</keyword>
<dbReference type="Pfam" id="PF01381">
    <property type="entry name" value="HTH_3"/>
    <property type="match status" value="1"/>
</dbReference>
<dbReference type="InterPro" id="IPR001387">
    <property type="entry name" value="Cro/C1-type_HTH"/>
</dbReference>
<sequence length="272" mass="28695">MARKHLNIGGKIQARRKAMGLSQEDLAQLTGVSRQSVTKWETGQSAPDLDRLVEVSDVLGVSLDFLLREPQQVSSPPSFAVADSPPFAEDGSPGASGVPRGIDSSLNGMAPAVAVKRVASCGQVPVAPFGRETDGLLGITKRSSAPLSGISERSSGLPETLPPESASPREPASPLRLARSDDSGFHGSDLRPLLRRAAAICGIVLFMIGGLGLLALWTLSEMYPVQLTDWDGSRHTGLWGFLLAHEIRSLFWLASGLLASGGVLAVGAWRAR</sequence>
<dbReference type="HOGENOM" id="CLU_1088460_0_0_7"/>
<dbReference type="RefSeq" id="WP_005024757.1">
    <property type="nucleotide sequence ID" value="NZ_KE150239.1"/>
</dbReference>
<dbReference type="EMBL" id="ADCP02000002">
    <property type="protein sequence ID" value="EFV45622.1"/>
    <property type="molecule type" value="Genomic_DNA"/>
</dbReference>
<dbReference type="AlphaFoldDB" id="E5Y2Z3"/>
<evidence type="ECO:0000313" key="5">
    <source>
        <dbReference type="EMBL" id="EFV45622.1"/>
    </source>
</evidence>
<dbReference type="PROSITE" id="PS50943">
    <property type="entry name" value="HTH_CROC1"/>
    <property type="match status" value="1"/>
</dbReference>
<keyword evidence="3" id="KW-0472">Membrane</keyword>
<evidence type="ECO:0000256" key="2">
    <source>
        <dbReference type="SAM" id="MobiDB-lite"/>
    </source>
</evidence>
<dbReference type="Gene3D" id="1.10.260.40">
    <property type="entry name" value="lambda repressor-like DNA-binding domains"/>
    <property type="match status" value="1"/>
</dbReference>
<accession>E5Y2Z3</accession>
<dbReference type="CDD" id="cd00093">
    <property type="entry name" value="HTH_XRE"/>
    <property type="match status" value="1"/>
</dbReference>
<comment type="caution">
    <text evidence="5">The sequence shown here is derived from an EMBL/GenBank/DDBJ whole genome shotgun (WGS) entry which is preliminary data.</text>
</comment>
<dbReference type="InterPro" id="IPR010982">
    <property type="entry name" value="Lambda_DNA-bd_dom_sf"/>
</dbReference>
<keyword evidence="6" id="KW-1185">Reference proteome</keyword>
<feature type="compositionally biased region" description="Low complexity" evidence="2">
    <location>
        <begin position="162"/>
        <end position="176"/>
    </location>
</feature>
<dbReference type="SMART" id="SM00530">
    <property type="entry name" value="HTH_XRE"/>
    <property type="match status" value="1"/>
</dbReference>
<evidence type="ECO:0000256" key="3">
    <source>
        <dbReference type="SAM" id="Phobius"/>
    </source>
</evidence>
<evidence type="ECO:0000313" key="6">
    <source>
        <dbReference type="Proteomes" id="UP000006034"/>
    </source>
</evidence>
<feature type="transmembrane region" description="Helical" evidence="3">
    <location>
        <begin position="197"/>
        <end position="219"/>
    </location>
</feature>
<gene>
    <name evidence="5" type="ORF">HMPREF0179_00554</name>
</gene>
<reference evidence="5 6" key="2">
    <citation type="submission" date="2013-04" db="EMBL/GenBank/DDBJ databases">
        <title>The Genome Sequence of Bilophila wadsworthia 3_1_6.</title>
        <authorList>
            <consortium name="The Broad Institute Genomics Platform"/>
            <person name="Earl A."/>
            <person name="Ward D."/>
            <person name="Feldgarden M."/>
            <person name="Gevers D."/>
            <person name="Sibley C."/>
            <person name="Strauss J."/>
            <person name="Allen-Vercoe E."/>
            <person name="Walker B."/>
            <person name="Young S."/>
            <person name="Zeng Q."/>
            <person name="Gargeya S."/>
            <person name="Fitzgerald M."/>
            <person name="Haas B."/>
            <person name="Abouelleil A."/>
            <person name="Allen A.W."/>
            <person name="Alvarado L."/>
            <person name="Arachchi H.M."/>
            <person name="Berlin A.M."/>
            <person name="Chapman S.B."/>
            <person name="Gainer-Dewar J."/>
            <person name="Goldberg J."/>
            <person name="Griggs A."/>
            <person name="Gujja S."/>
            <person name="Hansen M."/>
            <person name="Howarth C."/>
            <person name="Imamovic A."/>
            <person name="Ireland A."/>
            <person name="Larimer J."/>
            <person name="McCowan C."/>
            <person name="Murphy C."/>
            <person name="Pearson M."/>
            <person name="Poon T.W."/>
            <person name="Priest M."/>
            <person name="Roberts A."/>
            <person name="Saif S."/>
            <person name="Shea T."/>
            <person name="Sisk P."/>
            <person name="Sykes S."/>
            <person name="Wortman J."/>
            <person name="Nusbaum C."/>
            <person name="Birren B."/>
        </authorList>
    </citation>
    <scope>NUCLEOTIDE SEQUENCE [LARGE SCALE GENOMIC DNA]</scope>
    <source>
        <strain evidence="5 6">3_1_6</strain>
    </source>
</reference>
<feature type="region of interest" description="Disordered" evidence="2">
    <location>
        <begin position="74"/>
        <end position="103"/>
    </location>
</feature>
<proteinExistence type="predicted"/>
<dbReference type="PANTHER" id="PTHR46558">
    <property type="entry name" value="TRACRIPTIONAL REGULATORY PROTEIN-RELATED-RELATED"/>
    <property type="match status" value="1"/>
</dbReference>
<feature type="transmembrane region" description="Helical" evidence="3">
    <location>
        <begin position="250"/>
        <end position="269"/>
    </location>
</feature>
<organism evidence="5 6">
    <name type="scientific">Bilophila wadsworthia (strain 3_1_6)</name>
    <dbReference type="NCBI Taxonomy" id="563192"/>
    <lineage>
        <taxon>Bacteria</taxon>
        <taxon>Pseudomonadati</taxon>
        <taxon>Thermodesulfobacteriota</taxon>
        <taxon>Desulfovibrionia</taxon>
        <taxon>Desulfovibrionales</taxon>
        <taxon>Desulfovibrionaceae</taxon>
        <taxon>Bilophila</taxon>
    </lineage>
</organism>
<keyword evidence="1" id="KW-0238">DNA-binding</keyword>
<dbReference type="OrthoDB" id="5511017at2"/>
<dbReference type="eggNOG" id="COG1396">
    <property type="taxonomic scope" value="Bacteria"/>
</dbReference>
<protein>
    <recommendedName>
        <fullName evidence="4">HTH cro/C1-type domain-containing protein</fullName>
    </recommendedName>
</protein>
<keyword evidence="3" id="KW-0812">Transmembrane</keyword>
<dbReference type="PANTHER" id="PTHR46558:SF4">
    <property type="entry name" value="DNA-BIDING PHAGE PROTEIN"/>
    <property type="match status" value="1"/>
</dbReference>
<evidence type="ECO:0000259" key="4">
    <source>
        <dbReference type="PROSITE" id="PS50943"/>
    </source>
</evidence>
<dbReference type="GO" id="GO:0003677">
    <property type="term" value="F:DNA binding"/>
    <property type="evidence" value="ECO:0007669"/>
    <property type="project" value="UniProtKB-KW"/>
</dbReference>
<feature type="domain" description="HTH cro/C1-type" evidence="4">
    <location>
        <begin position="12"/>
        <end position="66"/>
    </location>
</feature>
<dbReference type="STRING" id="563192.HMPREF0179_00554"/>
<reference evidence="5 6" key="1">
    <citation type="submission" date="2010-10" db="EMBL/GenBank/DDBJ databases">
        <authorList>
            <consortium name="The Broad Institute Genome Sequencing Platform"/>
            <person name="Ward D."/>
            <person name="Earl A."/>
            <person name="Feldgarden M."/>
            <person name="Young S.K."/>
            <person name="Gargeya S."/>
            <person name="Zeng Q."/>
            <person name="Alvarado L."/>
            <person name="Berlin A."/>
            <person name="Bochicchio J."/>
            <person name="Chapman S.B."/>
            <person name="Chen Z."/>
            <person name="Freedman E."/>
            <person name="Gellesch M."/>
            <person name="Goldberg J."/>
            <person name="Griggs A."/>
            <person name="Gujja S."/>
            <person name="Heilman E."/>
            <person name="Heiman D."/>
            <person name="Howarth C."/>
            <person name="Mehta T."/>
            <person name="Neiman D."/>
            <person name="Pearson M."/>
            <person name="Roberts A."/>
            <person name="Saif S."/>
            <person name="Shea T."/>
            <person name="Shenoy N."/>
            <person name="Sisk P."/>
            <person name="Stolte C."/>
            <person name="Sykes S."/>
            <person name="White J."/>
            <person name="Yandava C."/>
            <person name="Allen-Vercoe E."/>
            <person name="Sibley C."/>
            <person name="Ambrose C.E."/>
            <person name="Strauss J."/>
            <person name="Daigneault M."/>
            <person name="Haas B."/>
            <person name="Nusbaum C."/>
            <person name="Birren B."/>
        </authorList>
    </citation>
    <scope>NUCLEOTIDE SEQUENCE [LARGE SCALE GENOMIC DNA]</scope>
    <source>
        <strain evidence="5 6">3_1_6</strain>
    </source>
</reference>